<organism evidence="1 2">
    <name type="scientific">Pseudomonas aeruginosa</name>
    <dbReference type="NCBI Taxonomy" id="287"/>
    <lineage>
        <taxon>Bacteria</taxon>
        <taxon>Pseudomonadati</taxon>
        <taxon>Pseudomonadota</taxon>
        <taxon>Gammaproteobacteria</taxon>
        <taxon>Pseudomonadales</taxon>
        <taxon>Pseudomonadaceae</taxon>
        <taxon>Pseudomonas</taxon>
    </lineage>
</organism>
<sequence length="76" mass="8244">MKLLDYLKPLSKDAKAALAARCGTTVGQLTQVAYGHRRANAALAIDLDRETGGVVACEETRPDIDWAYLRGKQRAA</sequence>
<dbReference type="GeneID" id="77219650"/>
<dbReference type="AlphaFoldDB" id="A0A844NQI0"/>
<dbReference type="Gene3D" id="1.10.260.40">
    <property type="entry name" value="lambda repressor-like DNA-binding domains"/>
    <property type="match status" value="1"/>
</dbReference>
<dbReference type="InterPro" id="IPR010982">
    <property type="entry name" value="Lambda_DNA-bd_dom_sf"/>
</dbReference>
<evidence type="ECO:0008006" key="3">
    <source>
        <dbReference type="Google" id="ProtNLM"/>
    </source>
</evidence>
<gene>
    <name evidence="1" type="ORF">GNQ48_23395</name>
</gene>
<dbReference type="GO" id="GO:0003677">
    <property type="term" value="F:DNA binding"/>
    <property type="evidence" value="ECO:0007669"/>
    <property type="project" value="InterPro"/>
</dbReference>
<evidence type="ECO:0000313" key="1">
    <source>
        <dbReference type="EMBL" id="MUI37954.1"/>
    </source>
</evidence>
<protein>
    <recommendedName>
        <fullName evidence="3">Helix-turn-helix domain-containing protein</fullName>
    </recommendedName>
</protein>
<accession>A0A844NQI0</accession>
<dbReference type="Proteomes" id="UP000433532">
    <property type="component" value="Unassembled WGS sequence"/>
</dbReference>
<evidence type="ECO:0000313" key="2">
    <source>
        <dbReference type="Proteomes" id="UP000433532"/>
    </source>
</evidence>
<reference evidence="1 2" key="1">
    <citation type="submission" date="2019-11" db="EMBL/GenBank/DDBJ databases">
        <title>Genomes of ocular Pseudomonas aeruginosa isolates.</title>
        <authorList>
            <person name="Khan M."/>
            <person name="Rice S.A."/>
            <person name="Willcox M.D.P."/>
            <person name="Stapleton F."/>
        </authorList>
    </citation>
    <scope>NUCLEOTIDE SEQUENCE [LARGE SCALE GENOMIC DNA]</scope>
    <source>
        <strain evidence="1 2">PA221</strain>
    </source>
</reference>
<proteinExistence type="predicted"/>
<dbReference type="RefSeq" id="WP_028680740.1">
    <property type="nucleotide sequence ID" value="NZ_CAADKV010000417.1"/>
</dbReference>
<name>A0A844NQI0_PSEAI</name>
<dbReference type="Pfam" id="PF15943">
    <property type="entry name" value="YdaS_toxin"/>
    <property type="match status" value="1"/>
</dbReference>
<dbReference type="EMBL" id="WOAD01000024">
    <property type="protein sequence ID" value="MUI37954.1"/>
    <property type="molecule type" value="Genomic_DNA"/>
</dbReference>
<comment type="caution">
    <text evidence="1">The sequence shown here is derived from an EMBL/GenBank/DDBJ whole genome shotgun (WGS) entry which is preliminary data.</text>
</comment>
<dbReference type="InterPro" id="IPR031856">
    <property type="entry name" value="YdaS_toxin-like"/>
</dbReference>